<comment type="similarity">
    <text evidence="1">Belongs to the LysR transcriptional regulatory family.</text>
</comment>
<dbReference type="GO" id="GO:0005829">
    <property type="term" value="C:cytosol"/>
    <property type="evidence" value="ECO:0007669"/>
    <property type="project" value="TreeGrafter"/>
</dbReference>
<dbReference type="Pfam" id="PF03466">
    <property type="entry name" value="LysR_substrate"/>
    <property type="match status" value="1"/>
</dbReference>
<keyword evidence="3" id="KW-0238">DNA-binding</keyword>
<evidence type="ECO:0000256" key="4">
    <source>
        <dbReference type="ARBA" id="ARBA00023163"/>
    </source>
</evidence>
<dbReference type="PRINTS" id="PR00039">
    <property type="entry name" value="HTHLYSR"/>
</dbReference>
<dbReference type="OrthoDB" id="3181812at2"/>
<organism evidence="6 7">
    <name type="scientific">Rhodococcus wratislaviensis</name>
    <name type="common">Tsukamurella wratislaviensis</name>
    <dbReference type="NCBI Taxonomy" id="44752"/>
    <lineage>
        <taxon>Bacteria</taxon>
        <taxon>Bacillati</taxon>
        <taxon>Actinomycetota</taxon>
        <taxon>Actinomycetes</taxon>
        <taxon>Mycobacteriales</taxon>
        <taxon>Nocardiaceae</taxon>
        <taxon>Rhodococcus</taxon>
    </lineage>
</organism>
<evidence type="ECO:0000313" key="6">
    <source>
        <dbReference type="EMBL" id="GCE39186.1"/>
    </source>
</evidence>
<dbReference type="SUPFAM" id="SSF46785">
    <property type="entry name" value="Winged helix' DNA-binding domain"/>
    <property type="match status" value="1"/>
</dbReference>
<evidence type="ECO:0000259" key="5">
    <source>
        <dbReference type="PROSITE" id="PS50931"/>
    </source>
</evidence>
<dbReference type="InterPro" id="IPR000847">
    <property type="entry name" value="LysR_HTH_N"/>
</dbReference>
<evidence type="ECO:0000313" key="7">
    <source>
        <dbReference type="Proteomes" id="UP000287519"/>
    </source>
</evidence>
<feature type="domain" description="HTH lysR-type" evidence="5">
    <location>
        <begin position="1"/>
        <end position="58"/>
    </location>
</feature>
<dbReference type="InterPro" id="IPR036390">
    <property type="entry name" value="WH_DNA-bd_sf"/>
</dbReference>
<dbReference type="EMBL" id="BHYM01000024">
    <property type="protein sequence ID" value="GCE39186.1"/>
    <property type="molecule type" value="Genomic_DNA"/>
</dbReference>
<evidence type="ECO:0000256" key="1">
    <source>
        <dbReference type="ARBA" id="ARBA00009437"/>
    </source>
</evidence>
<evidence type="ECO:0000256" key="3">
    <source>
        <dbReference type="ARBA" id="ARBA00023125"/>
    </source>
</evidence>
<dbReference type="Proteomes" id="UP000287519">
    <property type="component" value="Unassembled WGS sequence"/>
</dbReference>
<evidence type="ECO:0000256" key="2">
    <source>
        <dbReference type="ARBA" id="ARBA00023015"/>
    </source>
</evidence>
<dbReference type="Gene3D" id="3.40.190.10">
    <property type="entry name" value="Periplasmic binding protein-like II"/>
    <property type="match status" value="2"/>
</dbReference>
<dbReference type="Gene3D" id="1.10.10.10">
    <property type="entry name" value="Winged helix-like DNA-binding domain superfamily/Winged helix DNA-binding domain"/>
    <property type="match status" value="1"/>
</dbReference>
<proteinExistence type="inferred from homology"/>
<keyword evidence="4" id="KW-0804">Transcription</keyword>
<dbReference type="PROSITE" id="PS50931">
    <property type="entry name" value="HTH_LYSR"/>
    <property type="match status" value="1"/>
</dbReference>
<dbReference type="Pfam" id="PF00126">
    <property type="entry name" value="HTH_1"/>
    <property type="match status" value="1"/>
</dbReference>
<dbReference type="AlphaFoldDB" id="A0A402C6D8"/>
<dbReference type="CDD" id="cd05466">
    <property type="entry name" value="PBP2_LTTR_substrate"/>
    <property type="match status" value="1"/>
</dbReference>
<dbReference type="PANTHER" id="PTHR30419:SF8">
    <property type="entry name" value="NITROGEN ASSIMILATION TRANSCRIPTIONAL ACTIVATOR-RELATED"/>
    <property type="match status" value="1"/>
</dbReference>
<name>A0A402C6D8_RHOWR</name>
<dbReference type="GO" id="GO:0003700">
    <property type="term" value="F:DNA-binding transcription factor activity"/>
    <property type="evidence" value="ECO:0007669"/>
    <property type="project" value="InterPro"/>
</dbReference>
<protein>
    <submittedName>
        <fullName evidence="6">Transcriptional regulator, LysR family</fullName>
    </submittedName>
</protein>
<dbReference type="InterPro" id="IPR036388">
    <property type="entry name" value="WH-like_DNA-bd_sf"/>
</dbReference>
<dbReference type="InterPro" id="IPR005119">
    <property type="entry name" value="LysR_subst-bd"/>
</dbReference>
<dbReference type="SUPFAM" id="SSF53850">
    <property type="entry name" value="Periplasmic binding protein-like II"/>
    <property type="match status" value="1"/>
</dbReference>
<gene>
    <name evidence="6" type="ORF">Rhow_002710</name>
</gene>
<dbReference type="InterPro" id="IPR050950">
    <property type="entry name" value="HTH-type_LysR_regulators"/>
</dbReference>
<reference evidence="6 7" key="1">
    <citation type="submission" date="2018-11" db="EMBL/GenBank/DDBJ databases">
        <title>Microbial catabolism of amino acid.</title>
        <authorList>
            <person name="Hibi M."/>
            <person name="Ogawa J."/>
        </authorList>
    </citation>
    <scope>NUCLEOTIDE SEQUENCE [LARGE SCALE GENOMIC DNA]</scope>
    <source>
        <strain evidence="6 7">C31-06</strain>
    </source>
</reference>
<accession>A0A402C6D8</accession>
<dbReference type="PANTHER" id="PTHR30419">
    <property type="entry name" value="HTH-TYPE TRANSCRIPTIONAL REGULATOR YBHD"/>
    <property type="match status" value="1"/>
</dbReference>
<comment type="caution">
    <text evidence="6">The sequence shown here is derived from an EMBL/GenBank/DDBJ whole genome shotgun (WGS) entry which is preliminary data.</text>
</comment>
<sequence>MRFEQLRYLEAALRTGSFRQAAKELDISQPTITNQVQRLEEDLGVVLVVRGAKGVRPTYAAERILPHVVAAVQAEHLMREEASAIGGLKLGTVRLGTVPAGSQTILPGVVKRLLSDFPNVRFEVEEGPSRMVSRGVLSGHFDVGLVTRLAGIDLIPAEQALLHHVDLISGRLVLAVPENHRLASKDGFEAADLEGEPLIFPAETSILRTAFE</sequence>
<keyword evidence="2" id="KW-0805">Transcription regulation</keyword>
<dbReference type="GO" id="GO:0003677">
    <property type="term" value="F:DNA binding"/>
    <property type="evidence" value="ECO:0007669"/>
    <property type="project" value="UniProtKB-KW"/>
</dbReference>
<keyword evidence="7" id="KW-1185">Reference proteome</keyword>